<name>A0AAU7LXB0_9BURK</name>
<protein>
    <recommendedName>
        <fullName evidence="2">Transposase</fullName>
    </recommendedName>
</protein>
<evidence type="ECO:0000313" key="1">
    <source>
        <dbReference type="EMBL" id="XBP72211.1"/>
    </source>
</evidence>
<dbReference type="RefSeq" id="WP_349281590.1">
    <property type="nucleotide sequence ID" value="NZ_CBCSCU010000019.1"/>
</dbReference>
<proteinExistence type="predicted"/>
<sequence length="26" mass="2578">MHSRDVNAAKNILARGLASLAGGALA</sequence>
<reference evidence="1" key="1">
    <citation type="submission" date="2024-05" db="EMBL/GenBank/DDBJ databases">
        <authorList>
            <person name="Bunk B."/>
            <person name="Swiderski J."/>
            <person name="Sproer C."/>
            <person name="Thiel V."/>
        </authorList>
    </citation>
    <scope>NUCLEOTIDE SEQUENCE</scope>
    <source>
        <strain evidence="1">DSM 17735</strain>
    </source>
</reference>
<dbReference type="AlphaFoldDB" id="A0AAU7LXB0"/>
<gene>
    <name evidence="1" type="ORF">ABLV49_03775</name>
</gene>
<accession>A0AAU7LXB0</accession>
<dbReference type="EMBL" id="CP157675">
    <property type="protein sequence ID" value="XBP72211.1"/>
    <property type="molecule type" value="Genomic_DNA"/>
</dbReference>
<organism evidence="1">
    <name type="scientific">Polaromonas hydrogenivorans</name>
    <dbReference type="NCBI Taxonomy" id="335476"/>
    <lineage>
        <taxon>Bacteria</taxon>
        <taxon>Pseudomonadati</taxon>
        <taxon>Pseudomonadota</taxon>
        <taxon>Betaproteobacteria</taxon>
        <taxon>Burkholderiales</taxon>
        <taxon>Comamonadaceae</taxon>
        <taxon>Polaromonas</taxon>
    </lineage>
</organism>
<evidence type="ECO:0008006" key="2">
    <source>
        <dbReference type="Google" id="ProtNLM"/>
    </source>
</evidence>